<keyword evidence="5" id="KW-0479">Metal-binding</keyword>
<dbReference type="eggNOG" id="KOG3752">
    <property type="taxonomic scope" value="Eukaryota"/>
</dbReference>
<dbReference type="InterPro" id="IPR036397">
    <property type="entry name" value="RNaseH_sf"/>
</dbReference>
<dbReference type="OrthoDB" id="245563at2759"/>
<comment type="similarity">
    <text evidence="2">Belongs to the RNase H family.</text>
</comment>
<dbReference type="GO" id="GO:0004523">
    <property type="term" value="F:RNA-DNA hybrid ribonuclease activity"/>
    <property type="evidence" value="ECO:0007669"/>
    <property type="project" value="UniProtKB-EC"/>
</dbReference>
<keyword evidence="6" id="KW-0255">Endonuclease</keyword>
<dbReference type="InterPro" id="IPR050092">
    <property type="entry name" value="RNase_H"/>
</dbReference>
<evidence type="ECO:0000256" key="3">
    <source>
        <dbReference type="ARBA" id="ARBA00012180"/>
    </source>
</evidence>
<evidence type="ECO:0000256" key="1">
    <source>
        <dbReference type="ARBA" id="ARBA00000077"/>
    </source>
</evidence>
<evidence type="ECO:0000313" key="11">
    <source>
        <dbReference type="Proteomes" id="UP000006514"/>
    </source>
</evidence>
<proteinExistence type="inferred from homology"/>
<dbReference type="InterPro" id="IPR002156">
    <property type="entry name" value="RNaseH_domain"/>
</dbReference>
<dbReference type="EMBL" id="JH689009">
    <property type="protein sequence ID" value="EJD32401.1"/>
    <property type="molecule type" value="Genomic_DNA"/>
</dbReference>
<evidence type="ECO:0000256" key="4">
    <source>
        <dbReference type="ARBA" id="ARBA00022722"/>
    </source>
</evidence>
<evidence type="ECO:0000256" key="8">
    <source>
        <dbReference type="SAM" id="MobiDB-lite"/>
    </source>
</evidence>
<dbReference type="PANTHER" id="PTHR10642:SF26">
    <property type="entry name" value="RIBONUCLEASE H1"/>
    <property type="match status" value="1"/>
</dbReference>
<feature type="region of interest" description="Disordered" evidence="8">
    <location>
        <begin position="203"/>
        <end position="238"/>
    </location>
</feature>
<dbReference type="GO" id="GO:0043137">
    <property type="term" value="P:DNA replication, removal of RNA primer"/>
    <property type="evidence" value="ECO:0007669"/>
    <property type="project" value="TreeGrafter"/>
</dbReference>
<accession>J0L7U4</accession>
<evidence type="ECO:0000256" key="7">
    <source>
        <dbReference type="ARBA" id="ARBA00022801"/>
    </source>
</evidence>
<evidence type="ECO:0000313" key="10">
    <source>
        <dbReference type="EMBL" id="EJD32401.1"/>
    </source>
</evidence>
<gene>
    <name evidence="10" type="ORF">AURDEDRAFT_178531</name>
</gene>
<sequence>MAERCPGDQTANRAELIALIRALESTPFGGKQLLVKTGSEYAMNCMYQWMRKWSHNGWKTTAGQPVKNQQLLIYLSALLQLRDMRGKVRLQHIREHNGDQGSEAADALARAGALLAAPQEDDWEAKLQDVQDQIEGELLAMSDVHSPASPRKAMVKGVPAVLMSPSKARSQRMVSVVPEDEDEGLPESPGKWMEDIDEAELAKLDSSPVGLPAASTSTTMGSTRAAATEGGLDVDDDDDDVLFADLTAEQLDALDRLPGVDE</sequence>
<dbReference type="Gene3D" id="3.30.420.10">
    <property type="entry name" value="Ribonuclease H-like superfamily/Ribonuclease H"/>
    <property type="match status" value="1"/>
</dbReference>
<comment type="catalytic activity">
    <reaction evidence="1">
        <text>Endonucleolytic cleavage to 5'-phosphomonoester.</text>
        <dbReference type="EC" id="3.1.26.4"/>
    </reaction>
</comment>
<dbReference type="InterPro" id="IPR012337">
    <property type="entry name" value="RNaseH-like_sf"/>
</dbReference>
<reference evidence="11" key="1">
    <citation type="journal article" date="2012" name="Science">
        <title>The Paleozoic origin of enzymatic lignin decomposition reconstructed from 31 fungal genomes.</title>
        <authorList>
            <person name="Floudas D."/>
            <person name="Binder M."/>
            <person name="Riley R."/>
            <person name="Barry K."/>
            <person name="Blanchette R.A."/>
            <person name="Henrissat B."/>
            <person name="Martinez A.T."/>
            <person name="Otillar R."/>
            <person name="Spatafora J.W."/>
            <person name="Yadav J.S."/>
            <person name="Aerts A."/>
            <person name="Benoit I."/>
            <person name="Boyd A."/>
            <person name="Carlson A."/>
            <person name="Copeland A."/>
            <person name="Coutinho P.M."/>
            <person name="de Vries R.P."/>
            <person name="Ferreira P."/>
            <person name="Findley K."/>
            <person name="Foster B."/>
            <person name="Gaskell J."/>
            <person name="Glotzer D."/>
            <person name="Gorecki P."/>
            <person name="Heitman J."/>
            <person name="Hesse C."/>
            <person name="Hori C."/>
            <person name="Igarashi K."/>
            <person name="Jurgens J.A."/>
            <person name="Kallen N."/>
            <person name="Kersten P."/>
            <person name="Kohler A."/>
            <person name="Kuees U."/>
            <person name="Kumar T.K.A."/>
            <person name="Kuo A."/>
            <person name="LaButti K."/>
            <person name="Larrondo L.F."/>
            <person name="Lindquist E."/>
            <person name="Ling A."/>
            <person name="Lombard V."/>
            <person name="Lucas S."/>
            <person name="Lundell T."/>
            <person name="Martin R."/>
            <person name="McLaughlin D.J."/>
            <person name="Morgenstern I."/>
            <person name="Morin E."/>
            <person name="Murat C."/>
            <person name="Nagy L.G."/>
            <person name="Nolan M."/>
            <person name="Ohm R.A."/>
            <person name="Patyshakuliyeva A."/>
            <person name="Rokas A."/>
            <person name="Ruiz-Duenas F.J."/>
            <person name="Sabat G."/>
            <person name="Salamov A."/>
            <person name="Samejima M."/>
            <person name="Schmutz J."/>
            <person name="Slot J.C."/>
            <person name="St John F."/>
            <person name="Stenlid J."/>
            <person name="Sun H."/>
            <person name="Sun S."/>
            <person name="Syed K."/>
            <person name="Tsang A."/>
            <person name="Wiebenga A."/>
            <person name="Young D."/>
            <person name="Pisabarro A."/>
            <person name="Eastwood D.C."/>
            <person name="Martin F."/>
            <person name="Cullen D."/>
            <person name="Grigoriev I.V."/>
            <person name="Hibbett D.S."/>
        </authorList>
    </citation>
    <scope>NUCLEOTIDE SEQUENCE [LARGE SCALE GENOMIC DNA]</scope>
    <source>
        <strain evidence="11">TFB10046</strain>
    </source>
</reference>
<name>J0L7U4_AURST</name>
<dbReference type="KEGG" id="adl:AURDEDRAFT_178531"/>
<dbReference type="EC" id="3.1.26.4" evidence="3"/>
<evidence type="ECO:0000256" key="2">
    <source>
        <dbReference type="ARBA" id="ARBA00005300"/>
    </source>
</evidence>
<dbReference type="PROSITE" id="PS50879">
    <property type="entry name" value="RNASE_H_1"/>
    <property type="match status" value="1"/>
</dbReference>
<dbReference type="GO" id="GO:0046872">
    <property type="term" value="F:metal ion binding"/>
    <property type="evidence" value="ECO:0007669"/>
    <property type="project" value="UniProtKB-KW"/>
</dbReference>
<dbReference type="Pfam" id="PF00075">
    <property type="entry name" value="RNase_H"/>
    <property type="match status" value="1"/>
</dbReference>
<organism evidence="10 11">
    <name type="scientific">Auricularia subglabra (strain TFB-10046 / SS5)</name>
    <name type="common">White-rot fungus</name>
    <name type="synonym">Auricularia delicata (strain TFB10046)</name>
    <dbReference type="NCBI Taxonomy" id="717982"/>
    <lineage>
        <taxon>Eukaryota</taxon>
        <taxon>Fungi</taxon>
        <taxon>Dikarya</taxon>
        <taxon>Basidiomycota</taxon>
        <taxon>Agaricomycotina</taxon>
        <taxon>Agaricomycetes</taxon>
        <taxon>Auriculariales</taxon>
        <taxon>Auriculariaceae</taxon>
        <taxon>Auricularia</taxon>
    </lineage>
</organism>
<dbReference type="PANTHER" id="PTHR10642">
    <property type="entry name" value="RIBONUCLEASE H1"/>
    <property type="match status" value="1"/>
</dbReference>
<evidence type="ECO:0000259" key="9">
    <source>
        <dbReference type="PROSITE" id="PS50879"/>
    </source>
</evidence>
<evidence type="ECO:0000256" key="5">
    <source>
        <dbReference type="ARBA" id="ARBA00022723"/>
    </source>
</evidence>
<keyword evidence="7" id="KW-0378">Hydrolase</keyword>
<dbReference type="AlphaFoldDB" id="J0L7U4"/>
<keyword evidence="4" id="KW-0540">Nuclease</keyword>
<dbReference type="GO" id="GO:0003676">
    <property type="term" value="F:nucleic acid binding"/>
    <property type="evidence" value="ECO:0007669"/>
    <property type="project" value="InterPro"/>
</dbReference>
<evidence type="ECO:0000256" key="6">
    <source>
        <dbReference type="ARBA" id="ARBA00022759"/>
    </source>
</evidence>
<dbReference type="Proteomes" id="UP000006514">
    <property type="component" value="Unassembled WGS sequence"/>
</dbReference>
<protein>
    <recommendedName>
        <fullName evidence="3">ribonuclease H</fullName>
        <ecNumber evidence="3">3.1.26.4</ecNumber>
    </recommendedName>
</protein>
<keyword evidence="11" id="KW-1185">Reference proteome</keyword>
<dbReference type="InParanoid" id="J0L7U4"/>
<dbReference type="SUPFAM" id="SSF53098">
    <property type="entry name" value="Ribonuclease H-like"/>
    <property type="match status" value="1"/>
</dbReference>
<feature type="domain" description="RNase H type-1" evidence="9">
    <location>
        <begin position="1"/>
        <end position="114"/>
    </location>
</feature>